<proteinExistence type="predicted"/>
<sequence>MTDKPNNKLTWKQTLLAASQSRSSPKAGKHHCSPQPQTDPSSRRQPLPEWPPITIPTSAKYPSLQSPGPCTGKQRNQIRAHNQNNCTKQGPGESPSWILDLPCQRAGVIPVVQVPEKAIEVAPLAHSPVIHGKPSPGLDTGYGQNHDRDGQQGRNPGGGLFENREGAFEVVEEEDWVERVVHDPAEPLPEALLEAPEGAEGRRDPEDVAAVGREAGDELRRDQEAGCSRRRGRRGSRGGRGGGRRRI</sequence>
<name>A0A5A7PWK5_STRAF</name>
<gene>
    <name evidence="2" type="ORF">STAS_13283</name>
</gene>
<keyword evidence="3" id="KW-1185">Reference proteome</keyword>
<feature type="compositionally biased region" description="Polar residues" evidence="1">
    <location>
        <begin position="7"/>
        <end position="24"/>
    </location>
</feature>
<evidence type="ECO:0000313" key="3">
    <source>
        <dbReference type="Proteomes" id="UP000325081"/>
    </source>
</evidence>
<organism evidence="2 3">
    <name type="scientific">Striga asiatica</name>
    <name type="common">Asiatic witchweed</name>
    <name type="synonym">Buchnera asiatica</name>
    <dbReference type="NCBI Taxonomy" id="4170"/>
    <lineage>
        <taxon>Eukaryota</taxon>
        <taxon>Viridiplantae</taxon>
        <taxon>Streptophyta</taxon>
        <taxon>Embryophyta</taxon>
        <taxon>Tracheophyta</taxon>
        <taxon>Spermatophyta</taxon>
        <taxon>Magnoliopsida</taxon>
        <taxon>eudicotyledons</taxon>
        <taxon>Gunneridae</taxon>
        <taxon>Pentapetalae</taxon>
        <taxon>asterids</taxon>
        <taxon>lamiids</taxon>
        <taxon>Lamiales</taxon>
        <taxon>Orobanchaceae</taxon>
        <taxon>Buchnereae</taxon>
        <taxon>Striga</taxon>
    </lineage>
</organism>
<dbReference type="AlphaFoldDB" id="A0A5A7PWK5"/>
<evidence type="ECO:0000313" key="2">
    <source>
        <dbReference type="EMBL" id="GER36902.1"/>
    </source>
</evidence>
<protein>
    <submittedName>
        <fullName evidence="2">Major facilitator superfamily domain-containing protein 6</fullName>
    </submittedName>
</protein>
<feature type="compositionally biased region" description="Polar residues" evidence="1">
    <location>
        <begin position="63"/>
        <end position="88"/>
    </location>
</feature>
<evidence type="ECO:0000256" key="1">
    <source>
        <dbReference type="SAM" id="MobiDB-lite"/>
    </source>
</evidence>
<dbReference type="EMBL" id="BKCP01005239">
    <property type="protein sequence ID" value="GER36902.1"/>
    <property type="molecule type" value="Genomic_DNA"/>
</dbReference>
<feature type="region of interest" description="Disordered" evidence="1">
    <location>
        <begin position="1"/>
        <end position="98"/>
    </location>
</feature>
<comment type="caution">
    <text evidence="2">The sequence shown here is derived from an EMBL/GenBank/DDBJ whole genome shotgun (WGS) entry which is preliminary data.</text>
</comment>
<feature type="compositionally biased region" description="Low complexity" evidence="1">
    <location>
        <begin position="188"/>
        <end position="198"/>
    </location>
</feature>
<dbReference type="Proteomes" id="UP000325081">
    <property type="component" value="Unassembled WGS sequence"/>
</dbReference>
<reference evidence="3" key="1">
    <citation type="journal article" date="2019" name="Curr. Biol.">
        <title>Genome Sequence of Striga asiatica Provides Insight into the Evolution of Plant Parasitism.</title>
        <authorList>
            <person name="Yoshida S."/>
            <person name="Kim S."/>
            <person name="Wafula E.K."/>
            <person name="Tanskanen J."/>
            <person name="Kim Y.M."/>
            <person name="Honaas L."/>
            <person name="Yang Z."/>
            <person name="Spallek T."/>
            <person name="Conn C.E."/>
            <person name="Ichihashi Y."/>
            <person name="Cheong K."/>
            <person name="Cui S."/>
            <person name="Der J.P."/>
            <person name="Gundlach H."/>
            <person name="Jiao Y."/>
            <person name="Hori C."/>
            <person name="Ishida J.K."/>
            <person name="Kasahara H."/>
            <person name="Kiba T."/>
            <person name="Kim M.S."/>
            <person name="Koo N."/>
            <person name="Laohavisit A."/>
            <person name="Lee Y.H."/>
            <person name="Lumba S."/>
            <person name="McCourt P."/>
            <person name="Mortimer J.C."/>
            <person name="Mutuku J.M."/>
            <person name="Nomura T."/>
            <person name="Sasaki-Sekimoto Y."/>
            <person name="Seto Y."/>
            <person name="Wang Y."/>
            <person name="Wakatake T."/>
            <person name="Sakakibara H."/>
            <person name="Demura T."/>
            <person name="Yamaguchi S."/>
            <person name="Yoneyama K."/>
            <person name="Manabe R.I."/>
            <person name="Nelson D.C."/>
            <person name="Schulman A.H."/>
            <person name="Timko M.P."/>
            <person name="dePamphilis C.W."/>
            <person name="Choi D."/>
            <person name="Shirasu K."/>
        </authorList>
    </citation>
    <scope>NUCLEOTIDE SEQUENCE [LARGE SCALE GENOMIC DNA]</scope>
    <source>
        <strain evidence="3">cv. UVA1</strain>
    </source>
</reference>
<feature type="compositionally biased region" description="Polar residues" evidence="1">
    <location>
        <begin position="34"/>
        <end position="44"/>
    </location>
</feature>
<feature type="region of interest" description="Disordered" evidence="1">
    <location>
        <begin position="127"/>
        <end position="166"/>
    </location>
</feature>
<accession>A0A5A7PWK5</accession>
<feature type="compositionally biased region" description="Basic residues" evidence="1">
    <location>
        <begin position="228"/>
        <end position="247"/>
    </location>
</feature>
<feature type="compositionally biased region" description="Basic and acidic residues" evidence="1">
    <location>
        <begin position="214"/>
        <end position="224"/>
    </location>
</feature>
<feature type="region of interest" description="Disordered" evidence="1">
    <location>
        <begin position="182"/>
        <end position="247"/>
    </location>
</feature>